<dbReference type="STRING" id="7217.B3MXB5"/>
<organism evidence="6 7">
    <name type="scientific">Drosophila ananassae</name>
    <name type="common">Fruit fly</name>
    <dbReference type="NCBI Taxonomy" id="7217"/>
    <lineage>
        <taxon>Eukaryota</taxon>
        <taxon>Metazoa</taxon>
        <taxon>Ecdysozoa</taxon>
        <taxon>Arthropoda</taxon>
        <taxon>Hexapoda</taxon>
        <taxon>Insecta</taxon>
        <taxon>Pterygota</taxon>
        <taxon>Neoptera</taxon>
        <taxon>Endopterygota</taxon>
        <taxon>Diptera</taxon>
        <taxon>Brachycera</taxon>
        <taxon>Muscomorpha</taxon>
        <taxon>Ephydroidea</taxon>
        <taxon>Drosophilidae</taxon>
        <taxon>Drosophila</taxon>
        <taxon>Sophophora</taxon>
    </lineage>
</organism>
<dbReference type="HOGENOM" id="CLU_044142_1_1_1"/>
<evidence type="ECO:0000256" key="3">
    <source>
        <dbReference type="ARBA" id="ARBA00023274"/>
    </source>
</evidence>
<dbReference type="GO" id="GO:0006412">
    <property type="term" value="P:translation"/>
    <property type="evidence" value="ECO:0007669"/>
    <property type="project" value="InterPro"/>
</dbReference>
<dbReference type="KEGG" id="dan:6494135"/>
<proteinExistence type="inferred from homology"/>
<dbReference type="InParanoid" id="B3MXB5"/>
<reference evidence="6 7" key="1">
    <citation type="journal article" date="2007" name="Nature">
        <title>Evolution of genes and genomes on the Drosophila phylogeny.</title>
        <authorList>
            <consortium name="Drosophila 12 Genomes Consortium"/>
            <person name="Clark A.G."/>
            <person name="Eisen M.B."/>
            <person name="Smith D.R."/>
            <person name="Bergman C.M."/>
            <person name="Oliver B."/>
            <person name="Markow T.A."/>
            <person name="Kaufman T.C."/>
            <person name="Kellis M."/>
            <person name="Gelbart W."/>
            <person name="Iyer V.N."/>
            <person name="Pollard D.A."/>
            <person name="Sackton T.B."/>
            <person name="Larracuente A.M."/>
            <person name="Singh N.D."/>
            <person name="Abad J.P."/>
            <person name="Abt D.N."/>
            <person name="Adryan B."/>
            <person name="Aguade M."/>
            <person name="Akashi H."/>
            <person name="Anderson W.W."/>
            <person name="Aquadro C.F."/>
            <person name="Ardell D.H."/>
            <person name="Arguello R."/>
            <person name="Artieri C.G."/>
            <person name="Barbash D.A."/>
            <person name="Barker D."/>
            <person name="Barsanti P."/>
            <person name="Batterham P."/>
            <person name="Batzoglou S."/>
            <person name="Begun D."/>
            <person name="Bhutkar A."/>
            <person name="Blanco E."/>
            <person name="Bosak S.A."/>
            <person name="Bradley R.K."/>
            <person name="Brand A.D."/>
            <person name="Brent M.R."/>
            <person name="Brooks A.N."/>
            <person name="Brown R.H."/>
            <person name="Butlin R.K."/>
            <person name="Caggese C."/>
            <person name="Calvi B.R."/>
            <person name="Bernardo de Carvalho A."/>
            <person name="Caspi A."/>
            <person name="Castrezana S."/>
            <person name="Celniker S.E."/>
            <person name="Chang J.L."/>
            <person name="Chapple C."/>
            <person name="Chatterji S."/>
            <person name="Chinwalla A."/>
            <person name="Civetta A."/>
            <person name="Clifton S.W."/>
            <person name="Comeron J.M."/>
            <person name="Costello J.C."/>
            <person name="Coyne J.A."/>
            <person name="Daub J."/>
            <person name="David R.G."/>
            <person name="Delcher A.L."/>
            <person name="Delehaunty K."/>
            <person name="Do C.B."/>
            <person name="Ebling H."/>
            <person name="Edwards K."/>
            <person name="Eickbush T."/>
            <person name="Evans J.D."/>
            <person name="Filipski A."/>
            <person name="Findeiss S."/>
            <person name="Freyhult E."/>
            <person name="Fulton L."/>
            <person name="Fulton R."/>
            <person name="Garcia A.C."/>
            <person name="Gardiner A."/>
            <person name="Garfield D.A."/>
            <person name="Garvin B.E."/>
            <person name="Gibson G."/>
            <person name="Gilbert D."/>
            <person name="Gnerre S."/>
            <person name="Godfrey J."/>
            <person name="Good R."/>
            <person name="Gotea V."/>
            <person name="Gravely B."/>
            <person name="Greenberg A.J."/>
            <person name="Griffiths-Jones S."/>
            <person name="Gross S."/>
            <person name="Guigo R."/>
            <person name="Gustafson E.A."/>
            <person name="Haerty W."/>
            <person name="Hahn M.W."/>
            <person name="Halligan D.L."/>
            <person name="Halpern A.L."/>
            <person name="Halter G.M."/>
            <person name="Han M.V."/>
            <person name="Heger A."/>
            <person name="Hillier L."/>
            <person name="Hinrichs A.S."/>
            <person name="Holmes I."/>
            <person name="Hoskins R.A."/>
            <person name="Hubisz M.J."/>
            <person name="Hultmark D."/>
            <person name="Huntley M.A."/>
            <person name="Jaffe D.B."/>
            <person name="Jagadeeshan S."/>
            <person name="Jeck W.R."/>
            <person name="Johnson J."/>
            <person name="Jones C.D."/>
            <person name="Jordan W.C."/>
            <person name="Karpen G.H."/>
            <person name="Kataoka E."/>
            <person name="Keightley P.D."/>
            <person name="Kheradpour P."/>
            <person name="Kirkness E.F."/>
            <person name="Koerich L.B."/>
            <person name="Kristiansen K."/>
            <person name="Kudrna D."/>
            <person name="Kulathinal R.J."/>
            <person name="Kumar S."/>
            <person name="Kwok R."/>
            <person name="Lander E."/>
            <person name="Langley C.H."/>
            <person name="Lapoint R."/>
            <person name="Lazzaro B.P."/>
            <person name="Lee S.J."/>
            <person name="Levesque L."/>
            <person name="Li R."/>
            <person name="Lin C.F."/>
            <person name="Lin M.F."/>
            <person name="Lindblad-Toh K."/>
            <person name="Llopart A."/>
            <person name="Long M."/>
            <person name="Low L."/>
            <person name="Lozovsky E."/>
            <person name="Lu J."/>
            <person name="Luo M."/>
            <person name="Machado C.A."/>
            <person name="Makalowski W."/>
            <person name="Marzo M."/>
            <person name="Matsuda M."/>
            <person name="Matzkin L."/>
            <person name="McAllister B."/>
            <person name="McBride C.S."/>
            <person name="McKernan B."/>
            <person name="McKernan K."/>
            <person name="Mendez-Lago M."/>
            <person name="Minx P."/>
            <person name="Mollenhauer M.U."/>
            <person name="Montooth K."/>
            <person name="Mount S.M."/>
            <person name="Mu X."/>
            <person name="Myers E."/>
            <person name="Negre B."/>
            <person name="Newfeld S."/>
            <person name="Nielsen R."/>
            <person name="Noor M.A."/>
            <person name="O'Grady P."/>
            <person name="Pachter L."/>
            <person name="Papaceit M."/>
            <person name="Parisi M.J."/>
            <person name="Parisi M."/>
            <person name="Parts L."/>
            <person name="Pedersen J.S."/>
            <person name="Pesole G."/>
            <person name="Phillippy A.M."/>
            <person name="Ponting C.P."/>
            <person name="Pop M."/>
            <person name="Porcelli D."/>
            <person name="Powell J.R."/>
            <person name="Prohaska S."/>
            <person name="Pruitt K."/>
            <person name="Puig M."/>
            <person name="Quesneville H."/>
            <person name="Ram K.R."/>
            <person name="Rand D."/>
            <person name="Rasmussen M.D."/>
            <person name="Reed L.K."/>
            <person name="Reenan R."/>
            <person name="Reily A."/>
            <person name="Remington K.A."/>
            <person name="Rieger T.T."/>
            <person name="Ritchie M.G."/>
            <person name="Robin C."/>
            <person name="Rogers Y.H."/>
            <person name="Rohde C."/>
            <person name="Rozas J."/>
            <person name="Rubenfield M.J."/>
            <person name="Ruiz A."/>
            <person name="Russo S."/>
            <person name="Salzberg S.L."/>
            <person name="Sanchez-Gracia A."/>
            <person name="Saranga D.J."/>
            <person name="Sato H."/>
            <person name="Schaeffer S.W."/>
            <person name="Schatz M.C."/>
            <person name="Schlenke T."/>
            <person name="Schwartz R."/>
            <person name="Segarra C."/>
            <person name="Singh R.S."/>
            <person name="Sirot L."/>
            <person name="Sirota M."/>
            <person name="Sisneros N.B."/>
            <person name="Smith C.D."/>
            <person name="Smith T.F."/>
            <person name="Spieth J."/>
            <person name="Stage D.E."/>
            <person name="Stark A."/>
            <person name="Stephan W."/>
            <person name="Strausberg R.L."/>
            <person name="Strempel S."/>
            <person name="Sturgill D."/>
            <person name="Sutton G."/>
            <person name="Sutton G.G."/>
            <person name="Tao W."/>
            <person name="Teichmann S."/>
            <person name="Tobari Y.N."/>
            <person name="Tomimura Y."/>
            <person name="Tsolas J.M."/>
            <person name="Valente V.L."/>
            <person name="Venter E."/>
            <person name="Venter J.C."/>
            <person name="Vicario S."/>
            <person name="Vieira F.G."/>
            <person name="Vilella A.J."/>
            <person name="Villasante A."/>
            <person name="Walenz B."/>
            <person name="Wang J."/>
            <person name="Wasserman M."/>
            <person name="Watts T."/>
            <person name="Wilson D."/>
            <person name="Wilson R.K."/>
            <person name="Wing R.A."/>
            <person name="Wolfner M.F."/>
            <person name="Wong A."/>
            <person name="Wong G.K."/>
            <person name="Wu C.I."/>
            <person name="Wu G."/>
            <person name="Yamamoto D."/>
            <person name="Yang H.P."/>
            <person name="Yang S.P."/>
            <person name="Yorke J.A."/>
            <person name="Yoshida K."/>
            <person name="Zdobnov E."/>
            <person name="Zhang P."/>
            <person name="Zhang Y."/>
            <person name="Zimin A.V."/>
            <person name="Baldwin J."/>
            <person name="Abdouelleil A."/>
            <person name="Abdulkadir J."/>
            <person name="Abebe A."/>
            <person name="Abera B."/>
            <person name="Abreu J."/>
            <person name="Acer S.C."/>
            <person name="Aftuck L."/>
            <person name="Alexander A."/>
            <person name="An P."/>
            <person name="Anderson E."/>
            <person name="Anderson S."/>
            <person name="Arachi H."/>
            <person name="Azer M."/>
            <person name="Bachantsang P."/>
            <person name="Barry A."/>
            <person name="Bayul T."/>
            <person name="Berlin A."/>
            <person name="Bessette D."/>
            <person name="Bloom T."/>
            <person name="Blye J."/>
            <person name="Boguslavskiy L."/>
            <person name="Bonnet C."/>
            <person name="Boukhgalter B."/>
            <person name="Bourzgui I."/>
            <person name="Brown A."/>
            <person name="Cahill P."/>
            <person name="Channer S."/>
            <person name="Cheshatsang Y."/>
            <person name="Chuda L."/>
            <person name="Citroen M."/>
            <person name="Collymore A."/>
            <person name="Cooke P."/>
            <person name="Costello M."/>
            <person name="D'Aco K."/>
            <person name="Daza R."/>
            <person name="De Haan G."/>
            <person name="DeGray S."/>
            <person name="DeMaso C."/>
            <person name="Dhargay N."/>
            <person name="Dooley K."/>
            <person name="Dooley E."/>
            <person name="Doricent M."/>
            <person name="Dorje P."/>
            <person name="Dorjee K."/>
            <person name="Dupes A."/>
            <person name="Elong R."/>
            <person name="Falk J."/>
            <person name="Farina A."/>
            <person name="Faro S."/>
            <person name="Ferguson D."/>
            <person name="Fisher S."/>
            <person name="Foley C.D."/>
            <person name="Franke A."/>
            <person name="Friedrich D."/>
            <person name="Gadbois L."/>
            <person name="Gearin G."/>
            <person name="Gearin C.R."/>
            <person name="Giannoukos G."/>
            <person name="Goode T."/>
            <person name="Graham J."/>
            <person name="Grandbois E."/>
            <person name="Grewal S."/>
            <person name="Gyaltsen K."/>
            <person name="Hafez N."/>
            <person name="Hagos B."/>
            <person name="Hall J."/>
            <person name="Henson C."/>
            <person name="Hollinger A."/>
            <person name="Honan T."/>
            <person name="Huard M.D."/>
            <person name="Hughes L."/>
            <person name="Hurhula B."/>
            <person name="Husby M.E."/>
            <person name="Kamat A."/>
            <person name="Kanga B."/>
            <person name="Kashin S."/>
            <person name="Khazanovich D."/>
            <person name="Kisner P."/>
            <person name="Lance K."/>
            <person name="Lara M."/>
            <person name="Lee W."/>
            <person name="Lennon N."/>
            <person name="Letendre F."/>
            <person name="LeVine R."/>
            <person name="Lipovsky A."/>
            <person name="Liu X."/>
            <person name="Liu J."/>
            <person name="Liu S."/>
            <person name="Lokyitsang T."/>
            <person name="Lokyitsang Y."/>
            <person name="Lubonja R."/>
            <person name="Lui A."/>
            <person name="MacDonald P."/>
            <person name="Magnisalis V."/>
            <person name="Maru K."/>
            <person name="Matthews C."/>
            <person name="McCusker W."/>
            <person name="McDonough S."/>
            <person name="Mehta T."/>
            <person name="Meldrim J."/>
            <person name="Meneus L."/>
            <person name="Mihai O."/>
            <person name="Mihalev A."/>
            <person name="Mihova T."/>
            <person name="Mittelman R."/>
            <person name="Mlenga V."/>
            <person name="Montmayeur A."/>
            <person name="Mulrain L."/>
            <person name="Navidi A."/>
            <person name="Naylor J."/>
            <person name="Negash T."/>
            <person name="Nguyen T."/>
            <person name="Nguyen N."/>
            <person name="Nicol R."/>
            <person name="Norbu C."/>
            <person name="Norbu N."/>
            <person name="Novod N."/>
            <person name="O'Neill B."/>
            <person name="Osman S."/>
            <person name="Markiewicz E."/>
            <person name="Oyono O.L."/>
            <person name="Patti C."/>
            <person name="Phunkhang P."/>
            <person name="Pierre F."/>
            <person name="Priest M."/>
            <person name="Raghuraman S."/>
            <person name="Rege F."/>
            <person name="Reyes R."/>
            <person name="Rise C."/>
            <person name="Rogov P."/>
            <person name="Ross K."/>
            <person name="Ryan E."/>
            <person name="Settipalli S."/>
            <person name="Shea T."/>
            <person name="Sherpa N."/>
            <person name="Shi L."/>
            <person name="Shih D."/>
            <person name="Sparrow T."/>
            <person name="Spaulding J."/>
            <person name="Stalker J."/>
            <person name="Stange-Thomann N."/>
            <person name="Stavropoulos S."/>
            <person name="Stone C."/>
            <person name="Strader C."/>
            <person name="Tesfaye S."/>
            <person name="Thomson T."/>
            <person name="Thoulutsang Y."/>
            <person name="Thoulutsang D."/>
            <person name="Topham K."/>
            <person name="Topping I."/>
            <person name="Tsamla T."/>
            <person name="Vassiliev H."/>
            <person name="Vo A."/>
            <person name="Wangchuk T."/>
            <person name="Wangdi T."/>
            <person name="Weiand M."/>
            <person name="Wilkinson J."/>
            <person name="Wilson A."/>
            <person name="Yadav S."/>
            <person name="Young G."/>
            <person name="Yu Q."/>
            <person name="Zembek L."/>
            <person name="Zhong D."/>
            <person name="Zimmer A."/>
            <person name="Zwirko Z."/>
            <person name="Jaffe D.B."/>
            <person name="Alvarez P."/>
            <person name="Brockman W."/>
            <person name="Butler J."/>
            <person name="Chin C."/>
            <person name="Gnerre S."/>
            <person name="Grabherr M."/>
            <person name="Kleber M."/>
            <person name="Mauceli E."/>
            <person name="MacCallum I."/>
        </authorList>
    </citation>
    <scope>NUCLEOTIDE SEQUENCE [LARGE SCALE GENOMIC DNA]</scope>
    <source>
        <strain evidence="7">Tucson 14024-0371.13</strain>
    </source>
</reference>
<dbReference type="FunCoup" id="B3MXB5">
    <property type="interactions" value="1263"/>
</dbReference>
<dbReference type="GeneID" id="6494135"/>
<evidence type="ECO:0000313" key="7">
    <source>
        <dbReference type="Proteomes" id="UP000007801"/>
    </source>
</evidence>
<dbReference type="FunFam" id="2.40.30.10:FF:000049">
    <property type="entry name" value="39S ribosomal protein L3, mitochondrial"/>
    <property type="match status" value="1"/>
</dbReference>
<evidence type="ECO:0000256" key="2">
    <source>
        <dbReference type="ARBA" id="ARBA00022980"/>
    </source>
</evidence>
<evidence type="ECO:0000313" key="6">
    <source>
        <dbReference type="EMBL" id="EDV35338.2"/>
    </source>
</evidence>
<keyword evidence="2" id="KW-0689">Ribosomal protein</keyword>
<dbReference type="Gene3D" id="2.40.30.10">
    <property type="entry name" value="Translation factors"/>
    <property type="match status" value="2"/>
</dbReference>
<dbReference type="GO" id="GO:0005762">
    <property type="term" value="C:mitochondrial large ribosomal subunit"/>
    <property type="evidence" value="ECO:0007669"/>
    <property type="project" value="TreeGrafter"/>
</dbReference>
<dbReference type="Proteomes" id="UP000007801">
    <property type="component" value="Unassembled WGS sequence"/>
</dbReference>
<dbReference type="OrthoDB" id="274683at2759"/>
<dbReference type="GO" id="GO:0003735">
    <property type="term" value="F:structural constituent of ribosome"/>
    <property type="evidence" value="ECO:0007669"/>
    <property type="project" value="InterPro"/>
</dbReference>
<dbReference type="SUPFAM" id="SSF50447">
    <property type="entry name" value="Translation proteins"/>
    <property type="match status" value="1"/>
</dbReference>
<evidence type="ECO:0000256" key="5">
    <source>
        <dbReference type="ARBA" id="ARBA00035396"/>
    </source>
</evidence>
<protein>
    <recommendedName>
        <fullName evidence="4">Large ribosomal subunit protein uL3m</fullName>
    </recommendedName>
    <alternativeName>
        <fullName evidence="5">39S ribosomal protein L3, mitochondrial</fullName>
    </alternativeName>
</protein>
<dbReference type="PANTHER" id="PTHR11229:SF8">
    <property type="entry name" value="LARGE RIBOSOMAL SUBUNIT PROTEIN UL3M"/>
    <property type="match status" value="1"/>
</dbReference>
<dbReference type="eggNOG" id="KOG3141">
    <property type="taxonomic scope" value="Eukaryota"/>
</dbReference>
<sequence length="368" mass="41663">MLGGVVFKLRDLGLMKLTGSMVIHVRGKGHLNRPRIRNPHWFLRKKLSNIGELTTSDNKVFINQLVRENYNEADVSNNLKVYEQNLMKTEASISSPSIVISQNRRCGTIARKIGEYPLWLNNGEKIRTTLLQIIDNHIISYIPPEKYSPAHYPNVKNVNKFGCLLVGAGTINPTWLTKEYCGIFHESRVMPKKMLARFLVSPEAALHPGTALNVAHYRVGEFVDVRGKTIDYGFQGVVKRFGFKGMPASHGVTKTHRRVGNIGGGGEKGRVWPGTKMPGRMGSRWRINKGLQVLRTYLKYNVMWVQGSAVPGPTGGIVYLYDTILPHRKKKISSIASLSYENIDKVTDDIWSEKLHRFKDIRMTHKNE</sequence>
<name>B3MXB5_DROAN</name>
<dbReference type="InterPro" id="IPR000597">
    <property type="entry name" value="Ribosomal_uL3"/>
</dbReference>
<dbReference type="EMBL" id="CH902629">
    <property type="protein sequence ID" value="EDV35338.2"/>
    <property type="molecule type" value="Genomic_DNA"/>
</dbReference>
<evidence type="ECO:0000256" key="4">
    <source>
        <dbReference type="ARBA" id="ARBA00035209"/>
    </source>
</evidence>
<gene>
    <name evidence="6" type="primary">Dana\GF11271</name>
    <name evidence="6" type="synonym">dana_GLEANR_1134</name>
    <name evidence="6" type="ORF">GF11271</name>
</gene>
<dbReference type="Pfam" id="PF00297">
    <property type="entry name" value="Ribosomal_L3"/>
    <property type="match status" value="1"/>
</dbReference>
<keyword evidence="7" id="KW-1185">Reference proteome</keyword>
<dbReference type="SMR" id="B3MXB5"/>
<keyword evidence="3" id="KW-0687">Ribonucleoprotein</keyword>
<accession>B3MXB5</accession>
<dbReference type="PANTHER" id="PTHR11229">
    <property type="entry name" value="50S RIBOSOMAL PROTEIN L3"/>
    <property type="match status" value="1"/>
</dbReference>
<dbReference type="InterPro" id="IPR009000">
    <property type="entry name" value="Transl_B-barrel_sf"/>
</dbReference>
<dbReference type="AlphaFoldDB" id="B3MXB5"/>
<evidence type="ECO:0000256" key="1">
    <source>
        <dbReference type="ARBA" id="ARBA00006540"/>
    </source>
</evidence>
<dbReference type="CTD" id="11222"/>
<dbReference type="InterPro" id="IPR019927">
    <property type="entry name" value="Ribosomal_uL3_bac/org-type"/>
</dbReference>
<comment type="similarity">
    <text evidence="1">Belongs to the universal ribosomal protein uL3 family.</text>
</comment>